<dbReference type="PRINTS" id="PR00313">
    <property type="entry name" value="CABNDNGRPT"/>
</dbReference>
<evidence type="ECO:0000256" key="1">
    <source>
        <dbReference type="ARBA" id="ARBA00004613"/>
    </source>
</evidence>
<dbReference type="EMBL" id="QKZL01000014">
    <property type="protein sequence ID" value="PZX14346.1"/>
    <property type="molecule type" value="Genomic_DNA"/>
</dbReference>
<dbReference type="InterPro" id="IPR050557">
    <property type="entry name" value="RTX_toxin/Mannuronan_C5-epim"/>
</dbReference>
<keyword evidence="5" id="KW-0106">Calcium</keyword>
<proteinExistence type="predicted"/>
<comment type="subcellular location">
    <subcellularLocation>
        <location evidence="1">Secreted</location>
    </subcellularLocation>
</comment>
<keyword evidence="8" id="KW-1185">Reference proteome</keyword>
<comment type="caution">
    <text evidence="7">The sequence shown here is derived from an EMBL/GenBank/DDBJ whole genome shotgun (WGS) entry which is preliminary data.</text>
</comment>
<keyword evidence="2" id="KW-0964">Secreted</keyword>
<dbReference type="Gene3D" id="2.60.40.2030">
    <property type="match status" value="4"/>
</dbReference>
<evidence type="ECO:0000256" key="4">
    <source>
        <dbReference type="ARBA" id="ARBA00022737"/>
    </source>
</evidence>
<dbReference type="GO" id="GO:0007154">
    <property type="term" value="P:cell communication"/>
    <property type="evidence" value="ECO:0007669"/>
    <property type="project" value="InterPro"/>
</dbReference>
<dbReference type="SUPFAM" id="SSF51120">
    <property type="entry name" value="beta-Roll"/>
    <property type="match status" value="3"/>
</dbReference>
<feature type="domain" description="Calx-beta" evidence="6">
    <location>
        <begin position="13"/>
        <end position="93"/>
    </location>
</feature>
<feature type="domain" description="Calx-beta" evidence="6">
    <location>
        <begin position="224"/>
        <end position="329"/>
    </location>
</feature>
<dbReference type="PANTHER" id="PTHR38340">
    <property type="entry name" value="S-LAYER PROTEIN"/>
    <property type="match status" value="1"/>
</dbReference>
<evidence type="ECO:0000313" key="8">
    <source>
        <dbReference type="Proteomes" id="UP000248916"/>
    </source>
</evidence>
<dbReference type="GO" id="GO:0016020">
    <property type="term" value="C:membrane"/>
    <property type="evidence" value="ECO:0007669"/>
    <property type="project" value="InterPro"/>
</dbReference>
<dbReference type="PANTHER" id="PTHR38340:SF1">
    <property type="entry name" value="S-LAYER PROTEIN"/>
    <property type="match status" value="1"/>
</dbReference>
<evidence type="ECO:0000256" key="2">
    <source>
        <dbReference type="ARBA" id="ARBA00022525"/>
    </source>
</evidence>
<dbReference type="InterPro" id="IPR011049">
    <property type="entry name" value="Serralysin-like_metalloprot_C"/>
</dbReference>
<evidence type="ECO:0000313" key="7">
    <source>
        <dbReference type="EMBL" id="PZX14346.1"/>
    </source>
</evidence>
<keyword evidence="4" id="KW-0677">Repeat</keyword>
<sequence>MAIVNITGGSSAEGDGRYDAYPAVSVNLDAPATAPVTIGYRLLSGTAQVGDDFDYYGGRQVTFQAGEQSKTIQLRTENESVAEPDEAFVFEAFVISGNANFPGDAPVGRATVFILDDDGTVVPNAIFVSSPVLVENDSGTQTANFEVSLSRPATNSFSIPWTTQSGSATAGEDFRAADGTLSFVAGQTKATIGVQIFGDEKVEPNEQFGIRFATPSGFAESALGVATIIDDDTAPNGPSVSTAGATLTENDGSYDNYADLAVNLSSPAAATTQVGYRLVSGTAQVGTDVDYYGARSVTFQPGEQSETVRIRTDNDTSVESDEFFLFEAFIENSETTTARIPGGNVVDQSIVWILDDDGLGQPAIGITSPTVVEGDSGTSDVAVKMSLSRPATESFQIAYRTVGNGSAVAGRDFVAQSGTINVAPGQQDFSFNVEIIGDRNVESEESFLLSLSPSIFYDGATVSTITIVDGDVAQPTPGPGNDSVDYSDYTTSQTIRGLGGNDRIIGGLVRDFLNGDDGNDIINGGNGSDIIRGNSGFDRLFGGNGNDVVRGDAGNDTISGNSGADILYGDDGYDQMFGGDGNDVLRGGSQADLMLGEGGADELVGGAGNDRLEGGSGNDLLSGEIGNDALFGGSGNDRLFGGLGFDRLDGGGGADVLRGGEQADNLFGRSGNDVLDGGEGNDRLFAGSDNDEMTGGAGADALFGEAGNDTLIGNDGSDRIFAGSGFDRIVGGAGDDVLAGNFNADRFVFQNGFGRDRILDFEARNSFEKIDLSDVSSIGGLGDLRANHLSQQGADAIIDALGGNTITLVNVSIGDLDQTDFVF</sequence>
<accession>A0A2W7NMF7</accession>
<evidence type="ECO:0000256" key="3">
    <source>
        <dbReference type="ARBA" id="ARBA00022729"/>
    </source>
</evidence>
<evidence type="ECO:0000256" key="5">
    <source>
        <dbReference type="ARBA" id="ARBA00022837"/>
    </source>
</evidence>
<reference evidence="7 8" key="1">
    <citation type="submission" date="2018-06" db="EMBL/GenBank/DDBJ databases">
        <title>Genomic Encyclopedia of Archaeal and Bacterial Type Strains, Phase II (KMG-II): from individual species to whole genera.</title>
        <authorList>
            <person name="Goeker M."/>
        </authorList>
    </citation>
    <scope>NUCLEOTIDE SEQUENCE [LARGE SCALE GENOMIC DNA]</scope>
    <source>
        <strain evidence="7 8">DSM 22009</strain>
    </source>
</reference>
<organism evidence="7 8">
    <name type="scientific">Palleronia aestuarii</name>
    <dbReference type="NCBI Taxonomy" id="568105"/>
    <lineage>
        <taxon>Bacteria</taxon>
        <taxon>Pseudomonadati</taxon>
        <taxon>Pseudomonadota</taxon>
        <taxon>Alphaproteobacteria</taxon>
        <taxon>Rhodobacterales</taxon>
        <taxon>Roseobacteraceae</taxon>
        <taxon>Palleronia</taxon>
    </lineage>
</organism>
<dbReference type="SUPFAM" id="SSF141072">
    <property type="entry name" value="CalX-like"/>
    <property type="match status" value="4"/>
</dbReference>
<dbReference type="InterPro" id="IPR001343">
    <property type="entry name" value="Hemolysn_Ca-bd"/>
</dbReference>
<feature type="domain" description="Calx-beta" evidence="6">
    <location>
        <begin position="110"/>
        <end position="213"/>
    </location>
</feature>
<dbReference type="GO" id="GO:0005509">
    <property type="term" value="F:calcium ion binding"/>
    <property type="evidence" value="ECO:0007669"/>
    <property type="project" value="InterPro"/>
</dbReference>
<dbReference type="Gene3D" id="2.150.10.10">
    <property type="entry name" value="Serralysin-like metalloprotease, C-terminal"/>
    <property type="match status" value="4"/>
</dbReference>
<dbReference type="SMART" id="SM00237">
    <property type="entry name" value="Calx_beta"/>
    <property type="match status" value="4"/>
</dbReference>
<dbReference type="InterPro" id="IPR038081">
    <property type="entry name" value="CalX-like_sf"/>
</dbReference>
<dbReference type="AlphaFoldDB" id="A0A2W7NMF7"/>
<gene>
    <name evidence="7" type="ORF">LX81_02929</name>
</gene>
<keyword evidence="3" id="KW-0732">Signal</keyword>
<protein>
    <submittedName>
        <fullName evidence="7">Hemolysin type calcium-binding protein</fullName>
    </submittedName>
</protein>
<dbReference type="GO" id="GO:0005576">
    <property type="term" value="C:extracellular region"/>
    <property type="evidence" value="ECO:0007669"/>
    <property type="project" value="UniProtKB-SubCell"/>
</dbReference>
<dbReference type="Proteomes" id="UP000248916">
    <property type="component" value="Unassembled WGS sequence"/>
</dbReference>
<name>A0A2W7NMF7_9RHOB</name>
<dbReference type="InterPro" id="IPR003644">
    <property type="entry name" value="Calx_beta"/>
</dbReference>
<dbReference type="Pfam" id="PF03160">
    <property type="entry name" value="Calx-beta"/>
    <property type="match status" value="4"/>
</dbReference>
<dbReference type="PROSITE" id="PS00330">
    <property type="entry name" value="HEMOLYSIN_CALCIUM"/>
    <property type="match status" value="4"/>
</dbReference>
<dbReference type="InterPro" id="IPR018511">
    <property type="entry name" value="Hemolysin-typ_Ca-bd_CS"/>
</dbReference>
<dbReference type="OrthoDB" id="9342475at2"/>
<feature type="domain" description="Calx-beta" evidence="6">
    <location>
        <begin position="349"/>
        <end position="452"/>
    </location>
</feature>
<dbReference type="RefSeq" id="WP_111538028.1">
    <property type="nucleotide sequence ID" value="NZ_QKZL01000014.1"/>
</dbReference>
<evidence type="ECO:0000259" key="6">
    <source>
        <dbReference type="SMART" id="SM00237"/>
    </source>
</evidence>
<dbReference type="Pfam" id="PF00353">
    <property type="entry name" value="HemolysinCabind"/>
    <property type="match status" value="6"/>
</dbReference>